<dbReference type="Proteomes" id="UP001642360">
    <property type="component" value="Unassembled WGS sequence"/>
</dbReference>
<evidence type="ECO:0000313" key="2">
    <source>
        <dbReference type="Proteomes" id="UP001642360"/>
    </source>
</evidence>
<comment type="caution">
    <text evidence="1">The sequence shown here is derived from an EMBL/GenBank/DDBJ whole genome shotgun (WGS) entry which is preliminary data.</text>
</comment>
<dbReference type="AlphaFoldDB" id="A0ABC8TLL4"/>
<evidence type="ECO:0000313" key="1">
    <source>
        <dbReference type="EMBL" id="CAK9168957.1"/>
    </source>
</evidence>
<protein>
    <submittedName>
        <fullName evidence="1">Uncharacterized protein</fullName>
    </submittedName>
</protein>
<sequence>MASMKEKKSGRRFLWLCCSVIELKEKKKKITDTDSDGGPHQNDVSSIIFGRESKRSSAFVCCSVIGGPPPSPKPLHDQKIDHPSDMGMAKSALAVVPVPHKDV</sequence>
<proteinExistence type="predicted"/>
<accession>A0ABC8TLL4</accession>
<keyword evidence="2" id="KW-1185">Reference proteome</keyword>
<dbReference type="EMBL" id="CAUOFW020005192">
    <property type="protein sequence ID" value="CAK9168957.1"/>
    <property type="molecule type" value="Genomic_DNA"/>
</dbReference>
<gene>
    <name evidence="1" type="ORF">ILEXP_LOCUS38381</name>
</gene>
<reference evidence="1 2" key="1">
    <citation type="submission" date="2024-02" db="EMBL/GenBank/DDBJ databases">
        <authorList>
            <person name="Vignale AGUSTIN F."/>
            <person name="Sosa J E."/>
            <person name="Modenutti C."/>
        </authorList>
    </citation>
    <scope>NUCLEOTIDE SEQUENCE [LARGE SCALE GENOMIC DNA]</scope>
</reference>
<organism evidence="1 2">
    <name type="scientific">Ilex paraguariensis</name>
    <name type="common">yerba mate</name>
    <dbReference type="NCBI Taxonomy" id="185542"/>
    <lineage>
        <taxon>Eukaryota</taxon>
        <taxon>Viridiplantae</taxon>
        <taxon>Streptophyta</taxon>
        <taxon>Embryophyta</taxon>
        <taxon>Tracheophyta</taxon>
        <taxon>Spermatophyta</taxon>
        <taxon>Magnoliopsida</taxon>
        <taxon>eudicotyledons</taxon>
        <taxon>Gunneridae</taxon>
        <taxon>Pentapetalae</taxon>
        <taxon>asterids</taxon>
        <taxon>campanulids</taxon>
        <taxon>Aquifoliales</taxon>
        <taxon>Aquifoliaceae</taxon>
        <taxon>Ilex</taxon>
    </lineage>
</organism>
<name>A0ABC8TLL4_9AQUA</name>